<dbReference type="Pfam" id="PF04290">
    <property type="entry name" value="DctQ"/>
    <property type="match status" value="1"/>
</dbReference>
<gene>
    <name evidence="10" type="ORF">MNBD_GAMMA14-1869</name>
</gene>
<dbReference type="InterPro" id="IPR055348">
    <property type="entry name" value="DctQ"/>
</dbReference>
<dbReference type="PANTHER" id="PTHR35011:SF4">
    <property type="entry name" value="SLL1102 PROTEIN"/>
    <property type="match status" value="1"/>
</dbReference>
<keyword evidence="7 8" id="KW-0472">Membrane</keyword>
<comment type="subcellular location">
    <subcellularLocation>
        <location evidence="1">Cell inner membrane</location>
        <topology evidence="1">Multi-pass membrane protein</topology>
    </subcellularLocation>
</comment>
<sequence>MVLLRYLFNSGSIAMQESALYLHATLFMLGAAWTLKIDGHVRVDVLYRHFSPRSKAAADLFGTLVFLLPTCGFLLWISLDYVEAAWRVHEASPEAGGLPFVYLLKTLIPVTALLLIVQGISQLLRCVGELLQPDDPPNG</sequence>
<keyword evidence="4" id="KW-0997">Cell inner membrane</keyword>
<reference evidence="10" key="1">
    <citation type="submission" date="2018-06" db="EMBL/GenBank/DDBJ databases">
        <authorList>
            <person name="Zhirakovskaya E."/>
        </authorList>
    </citation>
    <scope>NUCLEOTIDE SEQUENCE</scope>
</reference>
<evidence type="ECO:0000256" key="5">
    <source>
        <dbReference type="ARBA" id="ARBA00022692"/>
    </source>
</evidence>
<evidence type="ECO:0000256" key="4">
    <source>
        <dbReference type="ARBA" id="ARBA00022519"/>
    </source>
</evidence>
<name>A0A3B0Z471_9ZZZZ</name>
<feature type="transmembrane region" description="Helical" evidence="8">
    <location>
        <begin position="58"/>
        <end position="79"/>
    </location>
</feature>
<dbReference type="EMBL" id="UOFM01000384">
    <property type="protein sequence ID" value="VAW81139.1"/>
    <property type="molecule type" value="Genomic_DNA"/>
</dbReference>
<keyword evidence="3" id="KW-1003">Cell membrane</keyword>
<evidence type="ECO:0000259" key="9">
    <source>
        <dbReference type="Pfam" id="PF04290"/>
    </source>
</evidence>
<evidence type="ECO:0000256" key="1">
    <source>
        <dbReference type="ARBA" id="ARBA00004429"/>
    </source>
</evidence>
<keyword evidence="5 8" id="KW-0812">Transmembrane</keyword>
<feature type="transmembrane region" description="Helical" evidence="8">
    <location>
        <begin position="20"/>
        <end position="37"/>
    </location>
</feature>
<evidence type="ECO:0000313" key="10">
    <source>
        <dbReference type="EMBL" id="VAW81139.1"/>
    </source>
</evidence>
<evidence type="ECO:0000256" key="7">
    <source>
        <dbReference type="ARBA" id="ARBA00023136"/>
    </source>
</evidence>
<keyword evidence="2" id="KW-0813">Transport</keyword>
<proteinExistence type="predicted"/>
<evidence type="ECO:0000256" key="8">
    <source>
        <dbReference type="SAM" id="Phobius"/>
    </source>
</evidence>
<accession>A0A3B0Z471</accession>
<dbReference type="AlphaFoldDB" id="A0A3B0Z471"/>
<dbReference type="GO" id="GO:0005886">
    <property type="term" value="C:plasma membrane"/>
    <property type="evidence" value="ECO:0007669"/>
    <property type="project" value="UniProtKB-SubCell"/>
</dbReference>
<evidence type="ECO:0000256" key="3">
    <source>
        <dbReference type="ARBA" id="ARBA00022475"/>
    </source>
</evidence>
<dbReference type="PANTHER" id="PTHR35011">
    <property type="entry name" value="2,3-DIKETO-L-GULONATE TRAP TRANSPORTER SMALL PERMEASE PROTEIN YIAM"/>
    <property type="match status" value="1"/>
</dbReference>
<feature type="domain" description="Tripartite ATP-independent periplasmic transporters DctQ component" evidence="9">
    <location>
        <begin position="2"/>
        <end position="127"/>
    </location>
</feature>
<protein>
    <recommendedName>
        <fullName evidence="9">Tripartite ATP-independent periplasmic transporters DctQ component domain-containing protein</fullName>
    </recommendedName>
</protein>
<dbReference type="InterPro" id="IPR007387">
    <property type="entry name" value="TRAP_DctQ"/>
</dbReference>
<keyword evidence="6 8" id="KW-1133">Transmembrane helix</keyword>
<evidence type="ECO:0000256" key="2">
    <source>
        <dbReference type="ARBA" id="ARBA00022448"/>
    </source>
</evidence>
<feature type="transmembrane region" description="Helical" evidence="8">
    <location>
        <begin position="99"/>
        <end position="117"/>
    </location>
</feature>
<organism evidence="10">
    <name type="scientific">hydrothermal vent metagenome</name>
    <dbReference type="NCBI Taxonomy" id="652676"/>
    <lineage>
        <taxon>unclassified sequences</taxon>
        <taxon>metagenomes</taxon>
        <taxon>ecological metagenomes</taxon>
    </lineage>
</organism>
<evidence type="ECO:0000256" key="6">
    <source>
        <dbReference type="ARBA" id="ARBA00022989"/>
    </source>
</evidence>